<feature type="compositionally biased region" description="Basic and acidic residues" evidence="2">
    <location>
        <begin position="97"/>
        <end position="110"/>
    </location>
</feature>
<evidence type="ECO:0000313" key="4">
    <source>
        <dbReference type="Proteomes" id="UP000719412"/>
    </source>
</evidence>
<protein>
    <submittedName>
        <fullName evidence="3">Uncharacterized protein</fullName>
    </submittedName>
</protein>
<evidence type="ECO:0000256" key="1">
    <source>
        <dbReference type="SAM" id="Coils"/>
    </source>
</evidence>
<gene>
    <name evidence="3" type="ORF">GEV33_011314</name>
</gene>
<reference evidence="3" key="1">
    <citation type="journal article" date="2020" name="J Insects Food Feed">
        <title>The yellow mealworm (Tenebrio molitor) genome: a resource for the emerging insects as food and feed industry.</title>
        <authorList>
            <person name="Eriksson T."/>
            <person name="Andere A."/>
            <person name="Kelstrup H."/>
            <person name="Emery V."/>
            <person name="Picard C."/>
        </authorList>
    </citation>
    <scope>NUCLEOTIDE SEQUENCE</scope>
    <source>
        <strain evidence="3">Stoneville</strain>
        <tissue evidence="3">Whole head</tissue>
    </source>
</reference>
<keyword evidence="1" id="KW-0175">Coiled coil</keyword>
<keyword evidence="4" id="KW-1185">Reference proteome</keyword>
<feature type="coiled-coil region" evidence="1">
    <location>
        <begin position="2"/>
        <end position="43"/>
    </location>
</feature>
<dbReference type="InterPro" id="IPR036691">
    <property type="entry name" value="Endo/exonu/phosph_ase_sf"/>
</dbReference>
<reference evidence="3" key="2">
    <citation type="submission" date="2021-08" db="EMBL/GenBank/DDBJ databases">
        <authorList>
            <person name="Eriksson T."/>
        </authorList>
    </citation>
    <scope>NUCLEOTIDE SEQUENCE</scope>
    <source>
        <strain evidence="3">Stoneville</strain>
        <tissue evidence="3">Whole head</tissue>
    </source>
</reference>
<evidence type="ECO:0000313" key="3">
    <source>
        <dbReference type="EMBL" id="KAH0811480.1"/>
    </source>
</evidence>
<dbReference type="AlphaFoldDB" id="A0A8J6H470"/>
<organism evidence="3 4">
    <name type="scientific">Tenebrio molitor</name>
    <name type="common">Yellow mealworm beetle</name>
    <dbReference type="NCBI Taxonomy" id="7067"/>
    <lineage>
        <taxon>Eukaryota</taxon>
        <taxon>Metazoa</taxon>
        <taxon>Ecdysozoa</taxon>
        <taxon>Arthropoda</taxon>
        <taxon>Hexapoda</taxon>
        <taxon>Insecta</taxon>
        <taxon>Pterygota</taxon>
        <taxon>Neoptera</taxon>
        <taxon>Endopterygota</taxon>
        <taxon>Coleoptera</taxon>
        <taxon>Polyphaga</taxon>
        <taxon>Cucujiformia</taxon>
        <taxon>Tenebrionidae</taxon>
        <taxon>Tenebrio</taxon>
    </lineage>
</organism>
<dbReference type="Proteomes" id="UP000719412">
    <property type="component" value="Unassembled WGS sequence"/>
</dbReference>
<feature type="region of interest" description="Disordered" evidence="2">
    <location>
        <begin position="86"/>
        <end position="110"/>
    </location>
</feature>
<dbReference type="EMBL" id="JABDTM020026775">
    <property type="protein sequence ID" value="KAH0811480.1"/>
    <property type="molecule type" value="Genomic_DNA"/>
</dbReference>
<proteinExistence type="predicted"/>
<comment type="caution">
    <text evidence="3">The sequence shown here is derived from an EMBL/GenBank/DDBJ whole genome shotgun (WGS) entry which is preliminary data.</text>
</comment>
<sequence>MIREIREDTAGIRQENNVLRKELAAMREEMREREEKWQAEEADWMKRMKMIEKKMEQREKKERKNNVIKTGIGGIRRNIERGWRNGESNKRGMVYMGRERGETEEKCLREGEKKRRRTGEKRYKEKVNKKWLPKEYKWDDQGAKREKKEGRSTEGIITEVKLGIQEKREEEGCMERKVHIDNKWWKIMTIYSKERKTTERRVEDAMKENMEDCILLGGNFNGRIGERGARNWEEERENGKIKSKDKVESSKGETVIDCGIVNEEVWERVEKFRIGERVESDHLETALRKGRGGKGQRRKENCSSAQFVSDRLHQFGDPLSRFPPSNSGE</sequence>
<dbReference type="Gene3D" id="3.60.10.10">
    <property type="entry name" value="Endonuclease/exonuclease/phosphatase"/>
    <property type="match status" value="1"/>
</dbReference>
<accession>A0A8J6H470</accession>
<name>A0A8J6H470_TENMO</name>
<evidence type="ECO:0000256" key="2">
    <source>
        <dbReference type="SAM" id="MobiDB-lite"/>
    </source>
</evidence>